<dbReference type="Proteomes" id="UP000717996">
    <property type="component" value="Unassembled WGS sequence"/>
</dbReference>
<evidence type="ECO:0000313" key="2">
    <source>
        <dbReference type="Proteomes" id="UP000717996"/>
    </source>
</evidence>
<reference evidence="1" key="1">
    <citation type="journal article" date="2020" name="Microb. Genom.">
        <title>Genetic diversity of clinical and environmental Mucorales isolates obtained from an investigation of mucormycosis cases among solid organ transplant recipients.</title>
        <authorList>
            <person name="Nguyen M.H."/>
            <person name="Kaul D."/>
            <person name="Muto C."/>
            <person name="Cheng S.J."/>
            <person name="Richter R.A."/>
            <person name="Bruno V.M."/>
            <person name="Liu G."/>
            <person name="Beyhan S."/>
            <person name="Sundermann A.J."/>
            <person name="Mounaud S."/>
            <person name="Pasculle A.W."/>
            <person name="Nierman W.C."/>
            <person name="Driscoll E."/>
            <person name="Cumbie R."/>
            <person name="Clancy C.J."/>
            <person name="Dupont C.L."/>
        </authorList>
    </citation>
    <scope>NUCLEOTIDE SEQUENCE</scope>
    <source>
        <strain evidence="1">GL16</strain>
    </source>
</reference>
<evidence type="ECO:0000313" key="1">
    <source>
        <dbReference type="EMBL" id="KAG1529025.1"/>
    </source>
</evidence>
<dbReference type="EMBL" id="JAANIT010008669">
    <property type="protein sequence ID" value="KAG1529025.1"/>
    <property type="molecule type" value="Genomic_DNA"/>
</dbReference>
<dbReference type="AlphaFoldDB" id="A0A9P7BZ48"/>
<gene>
    <name evidence="1" type="ORF">G6F51_014243</name>
</gene>
<organism evidence="1 2">
    <name type="scientific">Rhizopus oryzae</name>
    <name type="common">Mucormycosis agent</name>
    <name type="synonym">Rhizopus arrhizus var. delemar</name>
    <dbReference type="NCBI Taxonomy" id="64495"/>
    <lineage>
        <taxon>Eukaryota</taxon>
        <taxon>Fungi</taxon>
        <taxon>Fungi incertae sedis</taxon>
        <taxon>Mucoromycota</taxon>
        <taxon>Mucoromycotina</taxon>
        <taxon>Mucoromycetes</taxon>
        <taxon>Mucorales</taxon>
        <taxon>Mucorineae</taxon>
        <taxon>Rhizopodaceae</taxon>
        <taxon>Rhizopus</taxon>
    </lineage>
</organism>
<proteinExistence type="predicted"/>
<protein>
    <submittedName>
        <fullName evidence="1">Uncharacterized protein</fullName>
    </submittedName>
</protein>
<accession>A0A9P7BZ48</accession>
<sequence length="68" mass="7680">MEKRQVILSFIQTFPSDTKGLLVARLDRHMQSDIPSASFEDDTLRPHCAPVQHGFLQQVVLTETAKSL</sequence>
<name>A0A9P7BZ48_RHIOR</name>
<comment type="caution">
    <text evidence="1">The sequence shown here is derived from an EMBL/GenBank/DDBJ whole genome shotgun (WGS) entry which is preliminary data.</text>
</comment>